<dbReference type="Proteomes" id="UP000075321">
    <property type="component" value="Unassembled WGS sequence"/>
</dbReference>
<evidence type="ECO:0000313" key="1">
    <source>
        <dbReference type="EMBL" id="KYH24145.1"/>
    </source>
</evidence>
<dbReference type="PATRIC" id="fig|1008153.3.peg.4036"/>
<organism evidence="1 2">
    <name type="scientific">Halalkalicoccus paucihalophilus</name>
    <dbReference type="NCBI Taxonomy" id="1008153"/>
    <lineage>
        <taxon>Archaea</taxon>
        <taxon>Methanobacteriati</taxon>
        <taxon>Methanobacteriota</taxon>
        <taxon>Stenosarchaea group</taxon>
        <taxon>Halobacteria</taxon>
        <taxon>Halobacteriales</taxon>
        <taxon>Halococcaceae</taxon>
        <taxon>Halalkalicoccus</taxon>
    </lineage>
</organism>
<reference evidence="1 2" key="1">
    <citation type="submission" date="2016-02" db="EMBL/GenBank/DDBJ databases">
        <title>Genome sequence of Halalkalicoccus paucihalophilus DSM 24557.</title>
        <authorList>
            <person name="Poehlein A."/>
            <person name="Daniel R."/>
        </authorList>
    </citation>
    <scope>NUCLEOTIDE SEQUENCE [LARGE SCALE GENOMIC DNA]</scope>
    <source>
        <strain evidence="1 2">DSM 24557</strain>
    </source>
</reference>
<sequence length="52" mass="6054">MLEKQRYYAHLCETSLRKNKQQSANRISDAHQLLSVNTVLERLTTANSTDYL</sequence>
<keyword evidence="2" id="KW-1185">Reference proteome</keyword>
<protein>
    <submittedName>
        <fullName evidence="1">Uncharacterized protein</fullName>
    </submittedName>
</protein>
<dbReference type="EMBL" id="LTAZ01000016">
    <property type="protein sequence ID" value="KYH24145.1"/>
    <property type="molecule type" value="Genomic_DNA"/>
</dbReference>
<dbReference type="AlphaFoldDB" id="A0A151A931"/>
<proteinExistence type="predicted"/>
<gene>
    <name evidence="1" type="ORF">HAPAU_37880</name>
</gene>
<evidence type="ECO:0000313" key="2">
    <source>
        <dbReference type="Proteomes" id="UP000075321"/>
    </source>
</evidence>
<name>A0A151A931_9EURY</name>
<comment type="caution">
    <text evidence="1">The sequence shown here is derived from an EMBL/GenBank/DDBJ whole genome shotgun (WGS) entry which is preliminary data.</text>
</comment>
<accession>A0A151A931</accession>